<evidence type="ECO:0000313" key="4">
    <source>
        <dbReference type="Proteomes" id="UP000809273"/>
    </source>
</evidence>
<organism evidence="3 4">
    <name type="scientific">Candidatus Zymogenus saltonus</name>
    <dbReference type="NCBI Taxonomy" id="2844893"/>
    <lineage>
        <taxon>Bacteria</taxon>
        <taxon>Deltaproteobacteria</taxon>
        <taxon>Candidatus Zymogenia</taxon>
        <taxon>Candidatus Zymogeniales</taxon>
        <taxon>Candidatus Zymogenaceae</taxon>
        <taxon>Candidatus Zymogenus</taxon>
    </lineage>
</organism>
<dbReference type="Gene3D" id="3.40.47.10">
    <property type="match status" value="1"/>
</dbReference>
<evidence type="ECO:0000313" key="3">
    <source>
        <dbReference type="EMBL" id="MBN1571875.1"/>
    </source>
</evidence>
<dbReference type="PIRSF" id="PIRSF000429">
    <property type="entry name" value="Ac-CoA_Ac_transf"/>
    <property type="match status" value="1"/>
</dbReference>
<dbReference type="EMBL" id="JAFGIX010000008">
    <property type="protein sequence ID" value="MBN1571875.1"/>
    <property type="molecule type" value="Genomic_DNA"/>
</dbReference>
<dbReference type="InterPro" id="IPR016039">
    <property type="entry name" value="Thiolase-like"/>
</dbReference>
<protein>
    <submittedName>
        <fullName evidence="3">Thiolase family protein</fullName>
    </submittedName>
</protein>
<accession>A0A9D8KC74</accession>
<dbReference type="Proteomes" id="UP000809273">
    <property type="component" value="Unassembled WGS sequence"/>
</dbReference>
<name>A0A9D8KC74_9DELT</name>
<sequence length="378" mass="40484">MEKIAIVGVGQTTYERSKIETFDELVFEAATKALKDAGGEIGDIDNIITVSNDFWDGRTISSMAIQDAAGSWGKDISTVEGDGTFGALYGMMRILSGSFNTTLVVSHMKGSESIMNLITNAMFDPIYQRSLGIDATSSAALQARMYMEMSGAKEEDLALVSVKNHKNAKNNPFAQLPMDITVDDVMKSKRLADPLKVLDCSPISDGAAAVVLANEKGLKRFKKDPVWINGVGHTSDSYTLGYRDLAKPRALKDASQKAFKMAGIKDPLKELDVCELYDAYSYMELMWYEGIGLAKEGKGAELIKSGETGIDGSLPVNPSGGVISAHPVLVAGLARLIEATLQVRGEADKRQIKGAKTALAQGINGPCGQAHCVFVVGT</sequence>
<dbReference type="Pfam" id="PF00108">
    <property type="entry name" value="Thiolase_N"/>
    <property type="match status" value="1"/>
</dbReference>
<comment type="caution">
    <text evidence="3">The sequence shown here is derived from an EMBL/GenBank/DDBJ whole genome shotgun (WGS) entry which is preliminary data.</text>
</comment>
<dbReference type="CDD" id="cd00829">
    <property type="entry name" value="SCP-x_thiolase"/>
    <property type="match status" value="1"/>
</dbReference>
<dbReference type="Pfam" id="PF22691">
    <property type="entry name" value="Thiolase_C_1"/>
    <property type="match status" value="1"/>
</dbReference>
<dbReference type="AlphaFoldDB" id="A0A9D8KC74"/>
<feature type="domain" description="Thiolase N-terminal" evidence="1">
    <location>
        <begin position="6"/>
        <end position="215"/>
    </location>
</feature>
<dbReference type="InterPro" id="IPR020616">
    <property type="entry name" value="Thiolase_N"/>
</dbReference>
<dbReference type="InterPro" id="IPR002155">
    <property type="entry name" value="Thiolase"/>
</dbReference>
<proteinExistence type="predicted"/>
<gene>
    <name evidence="3" type="ORF">JW984_01625</name>
</gene>
<evidence type="ECO:0000259" key="2">
    <source>
        <dbReference type="Pfam" id="PF22691"/>
    </source>
</evidence>
<dbReference type="InterPro" id="IPR055140">
    <property type="entry name" value="Thiolase_C_2"/>
</dbReference>
<dbReference type="SUPFAM" id="SSF53901">
    <property type="entry name" value="Thiolase-like"/>
    <property type="match status" value="2"/>
</dbReference>
<dbReference type="PANTHER" id="PTHR42870:SF7">
    <property type="entry name" value="ACETYL-COA C-ACETYLTRANSFERASE (ACETOACETYL-COA THIOLASE) (ACAB-3)"/>
    <property type="match status" value="1"/>
</dbReference>
<feature type="domain" description="Thiolase C-terminal" evidence="2">
    <location>
        <begin position="240"/>
        <end position="376"/>
    </location>
</feature>
<dbReference type="PANTHER" id="PTHR42870">
    <property type="entry name" value="ACETYL-COA C-ACETYLTRANSFERASE"/>
    <property type="match status" value="1"/>
</dbReference>
<dbReference type="GO" id="GO:0016747">
    <property type="term" value="F:acyltransferase activity, transferring groups other than amino-acyl groups"/>
    <property type="evidence" value="ECO:0007669"/>
    <property type="project" value="InterPro"/>
</dbReference>
<reference evidence="3" key="1">
    <citation type="journal article" date="2021" name="Environ. Microbiol.">
        <title>Genomic characterization of three novel Desulfobacterota classes expand the metabolic and phylogenetic diversity of the phylum.</title>
        <authorList>
            <person name="Murphy C.L."/>
            <person name="Biggerstaff J."/>
            <person name="Eichhorn A."/>
            <person name="Ewing E."/>
            <person name="Shahan R."/>
            <person name="Soriano D."/>
            <person name="Stewart S."/>
            <person name="VanMol K."/>
            <person name="Walker R."/>
            <person name="Walters P."/>
            <person name="Elshahed M.S."/>
            <person name="Youssef N.H."/>
        </authorList>
    </citation>
    <scope>NUCLEOTIDE SEQUENCE</scope>
    <source>
        <strain evidence="3">Zod_Metabat.24</strain>
    </source>
</reference>
<reference evidence="3" key="2">
    <citation type="submission" date="2021-01" db="EMBL/GenBank/DDBJ databases">
        <authorList>
            <person name="Hahn C.R."/>
            <person name="Youssef N.H."/>
            <person name="Elshahed M."/>
        </authorList>
    </citation>
    <scope>NUCLEOTIDE SEQUENCE</scope>
    <source>
        <strain evidence="3">Zod_Metabat.24</strain>
    </source>
</reference>
<evidence type="ECO:0000259" key="1">
    <source>
        <dbReference type="Pfam" id="PF00108"/>
    </source>
</evidence>